<dbReference type="AlphaFoldDB" id="A0A672UVE5"/>
<evidence type="ECO:0000256" key="1">
    <source>
        <dbReference type="ARBA" id="ARBA00004245"/>
    </source>
</evidence>
<keyword evidence="10" id="KW-1185">Reference proteome</keyword>
<sequence>MASEAVKVIVRCRPMNARERALRCKVVVSMESTRGQCFLQNPAAAGEPPKQFTFDGAYCQEHSTELIYNEIAYPLVEVSGAPSKPGTQGHSQQEQAA</sequence>
<evidence type="ECO:0000256" key="6">
    <source>
        <dbReference type="ARBA" id="ARBA00023054"/>
    </source>
</evidence>
<dbReference type="GeneTree" id="ENSGT00940000158776"/>
<dbReference type="InterPro" id="IPR036961">
    <property type="entry name" value="Kinesin_motor_dom_sf"/>
</dbReference>
<evidence type="ECO:0000256" key="4">
    <source>
        <dbReference type="ARBA" id="ARBA00022741"/>
    </source>
</evidence>
<dbReference type="InterPro" id="IPR027417">
    <property type="entry name" value="P-loop_NTPase"/>
</dbReference>
<dbReference type="InterPro" id="IPR027640">
    <property type="entry name" value="Kinesin-like_fam"/>
</dbReference>
<keyword evidence="6" id="KW-0175">Coiled coil</keyword>
<keyword evidence="8" id="KW-0206">Cytoskeleton</keyword>
<evidence type="ECO:0000256" key="8">
    <source>
        <dbReference type="ARBA" id="ARBA00023212"/>
    </source>
</evidence>
<dbReference type="GO" id="GO:0005524">
    <property type="term" value="F:ATP binding"/>
    <property type="evidence" value="ECO:0007669"/>
    <property type="project" value="UniProtKB-KW"/>
</dbReference>
<reference evidence="9 10" key="1">
    <citation type="submission" date="2019-11" db="EMBL/GenBank/DDBJ databases">
        <title>Strigops habroptila (kakapo) genome, bStrHab1, primary haplotype, v2.</title>
        <authorList>
            <person name="Jarvis E.D."/>
            <person name="Howard J."/>
            <person name="Rhie A."/>
            <person name="Phillippy A."/>
            <person name="Korlach J."/>
            <person name="Digby A."/>
            <person name="Iorns D."/>
            <person name="Eason D."/>
            <person name="Robertson B."/>
            <person name="Raemaekers T."/>
            <person name="Howe K."/>
            <person name="Lewin H."/>
            <person name="Damas J."/>
            <person name="Hastie A."/>
            <person name="Tracey A."/>
            <person name="Chow W."/>
            <person name="Fedrigo O."/>
        </authorList>
    </citation>
    <scope>NUCLEOTIDE SEQUENCE [LARGE SCALE GENOMIC DNA]</scope>
</reference>
<accession>A0A672UVE5</accession>
<evidence type="ECO:0000256" key="5">
    <source>
        <dbReference type="ARBA" id="ARBA00022840"/>
    </source>
</evidence>
<dbReference type="InParanoid" id="A0A672UVE5"/>
<name>A0A672UVE5_STRHB</name>
<organism evidence="9 10">
    <name type="scientific">Strigops habroptila</name>
    <name type="common">Kakapo</name>
    <dbReference type="NCBI Taxonomy" id="2489341"/>
    <lineage>
        <taxon>Eukaryota</taxon>
        <taxon>Metazoa</taxon>
        <taxon>Chordata</taxon>
        <taxon>Craniata</taxon>
        <taxon>Vertebrata</taxon>
        <taxon>Euteleostomi</taxon>
        <taxon>Archelosauria</taxon>
        <taxon>Archosauria</taxon>
        <taxon>Dinosauria</taxon>
        <taxon>Saurischia</taxon>
        <taxon>Theropoda</taxon>
        <taxon>Coelurosauria</taxon>
        <taxon>Aves</taxon>
        <taxon>Neognathae</taxon>
        <taxon>Neoaves</taxon>
        <taxon>Telluraves</taxon>
        <taxon>Australaves</taxon>
        <taxon>Psittaciformes</taxon>
        <taxon>Psittacidae</taxon>
        <taxon>Strigops</taxon>
    </lineage>
</organism>
<keyword evidence="4" id="KW-0547">Nucleotide-binding</keyword>
<comment type="subcellular location">
    <subcellularLocation>
        <location evidence="1">Cytoplasm</location>
        <location evidence="1">Cytoskeleton</location>
    </subcellularLocation>
</comment>
<protein>
    <recommendedName>
        <fullName evidence="11">Kinesin motor domain-containing protein</fullName>
    </recommendedName>
</protein>
<dbReference type="GO" id="GO:0003777">
    <property type="term" value="F:microtubule motor activity"/>
    <property type="evidence" value="ECO:0007669"/>
    <property type="project" value="InterPro"/>
</dbReference>
<evidence type="ECO:0000313" key="10">
    <source>
        <dbReference type="Proteomes" id="UP000472266"/>
    </source>
</evidence>
<keyword evidence="7" id="KW-0505">Motor protein</keyword>
<proteinExistence type="predicted"/>
<dbReference type="PANTHER" id="PTHR47969">
    <property type="entry name" value="CHROMOSOME-ASSOCIATED KINESIN KIF4A-RELATED"/>
    <property type="match status" value="1"/>
</dbReference>
<dbReference type="Ensembl" id="ENSSHBT00005022971.1">
    <property type="protein sequence ID" value="ENSSHBP00005019236.1"/>
    <property type="gene ID" value="ENSSHBG00005016504.1"/>
</dbReference>
<dbReference type="Gene3D" id="3.40.850.10">
    <property type="entry name" value="Kinesin motor domain"/>
    <property type="match status" value="1"/>
</dbReference>
<evidence type="ECO:0000256" key="7">
    <source>
        <dbReference type="ARBA" id="ARBA00023175"/>
    </source>
</evidence>
<dbReference type="GO" id="GO:0005874">
    <property type="term" value="C:microtubule"/>
    <property type="evidence" value="ECO:0007669"/>
    <property type="project" value="UniProtKB-KW"/>
</dbReference>
<evidence type="ECO:0000256" key="2">
    <source>
        <dbReference type="ARBA" id="ARBA00022490"/>
    </source>
</evidence>
<evidence type="ECO:0008006" key="11">
    <source>
        <dbReference type="Google" id="ProtNLM"/>
    </source>
</evidence>
<keyword evidence="5" id="KW-0067">ATP-binding</keyword>
<dbReference type="PANTHER" id="PTHR47969:SF21">
    <property type="entry name" value="KINESIN-LIKE PROTEIN"/>
    <property type="match status" value="1"/>
</dbReference>
<dbReference type="SUPFAM" id="SSF52540">
    <property type="entry name" value="P-loop containing nucleoside triphosphate hydrolases"/>
    <property type="match status" value="1"/>
</dbReference>
<reference evidence="9" key="3">
    <citation type="submission" date="2025-09" db="UniProtKB">
        <authorList>
            <consortium name="Ensembl"/>
        </authorList>
    </citation>
    <scope>IDENTIFICATION</scope>
</reference>
<reference evidence="9" key="2">
    <citation type="submission" date="2025-08" db="UniProtKB">
        <authorList>
            <consortium name="Ensembl"/>
        </authorList>
    </citation>
    <scope>IDENTIFICATION</scope>
</reference>
<keyword evidence="3" id="KW-0493">Microtubule</keyword>
<dbReference type="Proteomes" id="UP000472266">
    <property type="component" value="Chromosome 19"/>
</dbReference>
<dbReference type="GO" id="GO:0007018">
    <property type="term" value="P:microtubule-based movement"/>
    <property type="evidence" value="ECO:0007669"/>
    <property type="project" value="InterPro"/>
</dbReference>
<keyword evidence="2" id="KW-0963">Cytoplasm</keyword>
<evidence type="ECO:0000256" key="3">
    <source>
        <dbReference type="ARBA" id="ARBA00022701"/>
    </source>
</evidence>
<evidence type="ECO:0000313" key="9">
    <source>
        <dbReference type="Ensembl" id="ENSSHBP00005019236.1"/>
    </source>
</evidence>